<dbReference type="PANTHER" id="PTHR43422:SF3">
    <property type="entry name" value="THIAMINE THIAZOLE SYNTHASE"/>
    <property type="match status" value="1"/>
</dbReference>
<gene>
    <name evidence="1" type="ORF">GCM10019016_071480</name>
</gene>
<dbReference type="PANTHER" id="PTHR43422">
    <property type="entry name" value="THIAMINE THIAZOLE SYNTHASE"/>
    <property type="match status" value="1"/>
</dbReference>
<dbReference type="Gene3D" id="3.50.50.60">
    <property type="entry name" value="FAD/NAD(P)-binding domain"/>
    <property type="match status" value="1"/>
</dbReference>
<dbReference type="Proteomes" id="UP001501455">
    <property type="component" value="Unassembled WGS sequence"/>
</dbReference>
<keyword evidence="1" id="KW-0503">Monooxygenase</keyword>
<organism evidence="1 2">
    <name type="scientific">Streptomyces prasinosporus</name>
    <dbReference type="NCBI Taxonomy" id="68256"/>
    <lineage>
        <taxon>Bacteria</taxon>
        <taxon>Bacillati</taxon>
        <taxon>Actinomycetota</taxon>
        <taxon>Actinomycetes</taxon>
        <taxon>Kitasatosporales</taxon>
        <taxon>Streptomycetaceae</taxon>
        <taxon>Streptomyces</taxon>
        <taxon>Streptomyces albogriseolus group</taxon>
    </lineage>
</organism>
<reference evidence="2" key="1">
    <citation type="journal article" date="2019" name="Int. J. Syst. Evol. Microbiol.">
        <title>The Global Catalogue of Microorganisms (GCM) 10K type strain sequencing project: providing services to taxonomists for standard genome sequencing and annotation.</title>
        <authorList>
            <consortium name="The Broad Institute Genomics Platform"/>
            <consortium name="The Broad Institute Genome Sequencing Center for Infectious Disease"/>
            <person name="Wu L."/>
            <person name="Ma J."/>
        </authorList>
    </citation>
    <scope>NUCLEOTIDE SEQUENCE [LARGE SCALE GENOMIC DNA]</scope>
    <source>
        <strain evidence="2">JCM 4816</strain>
    </source>
</reference>
<dbReference type="GO" id="GO:0004497">
    <property type="term" value="F:monooxygenase activity"/>
    <property type="evidence" value="ECO:0007669"/>
    <property type="project" value="UniProtKB-KW"/>
</dbReference>
<proteinExistence type="predicted"/>
<dbReference type="EMBL" id="BAAAXF010000051">
    <property type="protein sequence ID" value="GAA3500043.1"/>
    <property type="molecule type" value="Genomic_DNA"/>
</dbReference>
<keyword evidence="1" id="KW-0560">Oxidoreductase</keyword>
<comment type="caution">
    <text evidence="1">The sequence shown here is derived from an EMBL/GenBank/DDBJ whole genome shotgun (WGS) entry which is preliminary data.</text>
</comment>
<sequence>MTDVDLEEVNAVGRTAANRAVVLGGSMAGLLAARVLSDVFEEVVLVDRDRLLDVSEPRRGVPHGRHAHGLVARGQQILEEHFPGLTDDLAAAGAEPGDFGHACHWYFNGRRIAPADTGLVSVPAGRPVLEAQVRRRVQQIARVRFLEEHDVLGLRTTGDRSRVTGARIQARRAGGSPEELAADLVVDTTGRGSRTPVWLEELGYARPEEERVEIDLAYTTRHYRIDRDPLGDAQAIIPAATPEHPRGGLFYRLPGDGDIYELSLTGILGDHPPTDPEGFDAFMRSLPVPHLYEAVAGAEPVDDPVKFRYPASVWRHYERLRRFPDGLLVMGDAVCSFNPVYAQGMTVAALQSLVLRRHLEHGRRPRPTAFFKDVAAQIAAPWELAAGSDLGYEGVVGRRTPKVRMANAYVARLQAAAEHDPELSAAFIRVAGLVDPPQALMRPRLLLRVLRAGRAARRAGTVPLRRPRAVADSH</sequence>
<keyword evidence="2" id="KW-1185">Reference proteome</keyword>
<protein>
    <submittedName>
        <fullName evidence="1">FAD-binding monooxygenase</fullName>
    </submittedName>
</protein>
<evidence type="ECO:0000313" key="2">
    <source>
        <dbReference type="Proteomes" id="UP001501455"/>
    </source>
</evidence>
<name>A0ABP6TXG2_9ACTN</name>
<accession>A0ABP6TXG2</accession>
<evidence type="ECO:0000313" key="1">
    <source>
        <dbReference type="EMBL" id="GAA3500043.1"/>
    </source>
</evidence>
<dbReference type="SUPFAM" id="SSF51905">
    <property type="entry name" value="FAD/NAD(P)-binding domain"/>
    <property type="match status" value="1"/>
</dbReference>
<dbReference type="InterPro" id="IPR036188">
    <property type="entry name" value="FAD/NAD-bd_sf"/>
</dbReference>